<dbReference type="Pfam" id="PF08478">
    <property type="entry name" value="POTRA_1"/>
    <property type="match status" value="1"/>
</dbReference>
<evidence type="ECO:0000313" key="10">
    <source>
        <dbReference type="EMBL" id="MST68189.1"/>
    </source>
</evidence>
<dbReference type="GO" id="GO:0051301">
    <property type="term" value="P:cell division"/>
    <property type="evidence" value="ECO:0007669"/>
    <property type="project" value="UniProtKB-KW"/>
</dbReference>
<reference evidence="10" key="1">
    <citation type="submission" date="2019-09" db="EMBL/GenBank/DDBJ databases">
        <title>In-depth cultivation of the pig gut microbiome towards novel bacterial diversity and tailored functional studies.</title>
        <authorList>
            <person name="Wylensek D."/>
            <person name="Hitch T.C.A."/>
            <person name="Clavel T."/>
        </authorList>
    </citation>
    <scope>NUCLEOTIDE SEQUENCE</scope>
    <source>
        <strain evidence="10">RF-744-FAT-WT-3</strain>
    </source>
</reference>
<evidence type="ECO:0000259" key="9">
    <source>
        <dbReference type="PROSITE" id="PS51779"/>
    </source>
</evidence>
<evidence type="ECO:0000256" key="2">
    <source>
        <dbReference type="ARBA" id="ARBA00022475"/>
    </source>
</evidence>
<dbReference type="GO" id="GO:0005886">
    <property type="term" value="C:plasma membrane"/>
    <property type="evidence" value="ECO:0007669"/>
    <property type="project" value="TreeGrafter"/>
</dbReference>
<gene>
    <name evidence="10" type="ORF">FYJ66_01005</name>
</gene>
<evidence type="ECO:0000256" key="4">
    <source>
        <dbReference type="ARBA" id="ARBA00022692"/>
    </source>
</evidence>
<dbReference type="InterPro" id="IPR013685">
    <property type="entry name" value="POTRA_FtsQ_type"/>
</dbReference>
<comment type="subcellular location">
    <subcellularLocation>
        <location evidence="1">Membrane</location>
    </subcellularLocation>
</comment>
<evidence type="ECO:0000256" key="8">
    <source>
        <dbReference type="SAM" id="Phobius"/>
    </source>
</evidence>
<keyword evidence="3" id="KW-0132">Cell division</keyword>
<keyword evidence="5 8" id="KW-1133">Transmembrane helix</keyword>
<organism evidence="10">
    <name type="scientific">Baileyella intestinalis</name>
    <dbReference type="NCBI Taxonomy" id="2606709"/>
    <lineage>
        <taxon>Bacteria</taxon>
        <taxon>Bacillati</taxon>
        <taxon>Bacillota</taxon>
        <taxon>Clostridia</taxon>
        <taxon>Peptostreptococcales</taxon>
        <taxon>Anaerovoracaceae</taxon>
        <taxon>Baileyella</taxon>
    </lineage>
</organism>
<protein>
    <submittedName>
        <fullName evidence="10">FtsQ-type POTRA domain-containing protein</fullName>
    </submittedName>
</protein>
<sequence length="273" mass="31124">MNNPDNNPERKGRELSAEEVVAENMKKRKVRREMRKKTPGFFIKPLIVIGAVLGLIIFSLSGFFTIRNIEVNGNRYYTDNEIIQMAHAETGGNLLYRPEKKKIRTYLERDPYINSVEIHRKLPGTLIITVKERSQIAAIKYGDEYLVIDRNGTLLRKTETQPKVTMLTGIKIKKATLGEPLEARNEDVFKDALTLLGKMEDGGIYFIRIEMSEMYIKAYVYESMVVSGSIKEIESAIDQGHIQQILQKLFAKNIERGTIAISEDGYASFTPDI</sequence>
<keyword evidence="6 8" id="KW-0472">Membrane</keyword>
<evidence type="ECO:0000256" key="5">
    <source>
        <dbReference type="ARBA" id="ARBA00022989"/>
    </source>
</evidence>
<proteinExistence type="predicted"/>
<dbReference type="AlphaFoldDB" id="A0A6A8M7B9"/>
<accession>A0A6A8M7B9</accession>
<dbReference type="PROSITE" id="PS51779">
    <property type="entry name" value="POTRA"/>
    <property type="match status" value="1"/>
</dbReference>
<evidence type="ECO:0000256" key="1">
    <source>
        <dbReference type="ARBA" id="ARBA00004370"/>
    </source>
</evidence>
<dbReference type="PANTHER" id="PTHR37820">
    <property type="entry name" value="CELL DIVISION PROTEIN DIVIB"/>
    <property type="match status" value="1"/>
</dbReference>
<name>A0A6A8M7B9_9FIRM</name>
<feature type="transmembrane region" description="Helical" evidence="8">
    <location>
        <begin position="41"/>
        <end position="64"/>
    </location>
</feature>
<evidence type="ECO:0000256" key="3">
    <source>
        <dbReference type="ARBA" id="ARBA00022618"/>
    </source>
</evidence>
<dbReference type="EMBL" id="VUNB01000001">
    <property type="protein sequence ID" value="MST68189.1"/>
    <property type="molecule type" value="Genomic_DNA"/>
</dbReference>
<keyword evidence="7" id="KW-0131">Cell cycle</keyword>
<dbReference type="InterPro" id="IPR034746">
    <property type="entry name" value="POTRA"/>
</dbReference>
<comment type="caution">
    <text evidence="10">The sequence shown here is derived from an EMBL/GenBank/DDBJ whole genome shotgun (WGS) entry which is preliminary data.</text>
</comment>
<keyword evidence="2" id="KW-1003">Cell membrane</keyword>
<evidence type="ECO:0000256" key="7">
    <source>
        <dbReference type="ARBA" id="ARBA00023306"/>
    </source>
</evidence>
<dbReference type="PANTHER" id="PTHR37820:SF1">
    <property type="entry name" value="CELL DIVISION PROTEIN FTSQ"/>
    <property type="match status" value="1"/>
</dbReference>
<dbReference type="Gene3D" id="3.10.20.310">
    <property type="entry name" value="membrane protein fhac"/>
    <property type="match status" value="1"/>
</dbReference>
<keyword evidence="4 8" id="KW-0812">Transmembrane</keyword>
<dbReference type="InterPro" id="IPR050487">
    <property type="entry name" value="FtsQ_DivIB"/>
</dbReference>
<evidence type="ECO:0000256" key="6">
    <source>
        <dbReference type="ARBA" id="ARBA00023136"/>
    </source>
</evidence>
<dbReference type="RefSeq" id="WP_154571663.1">
    <property type="nucleotide sequence ID" value="NZ_JAXDSY010000019.1"/>
</dbReference>
<feature type="domain" description="POTRA" evidence="9">
    <location>
        <begin position="64"/>
        <end position="133"/>
    </location>
</feature>